<sequence>MNTFVSLGDLISVNKKLSFLSMALKLFSCKPLMPKNPIKRIEIVYKYLILFRLNISSNEHLLRSDGDVALRVADSNYKVINIKDRVIHTIFEEENEDKIYSSLKHKDSSSVYEKICNIDKENRIITGVFYNGHHPNLNKTKSKILKKRLRDMFINLLVKSDIKYVNADLYSKSLVANILTTLERNSKNIMEEESDLVRNFAIETHQRFIKNFHDEFLLLTLSHGDIKQDNLLVENNKIILIDWEFCEFRSPTYDIMKFKSRFPEFEDKFYLHVNKCLSENLSSKTKTKKHSKLTHRDMDSQLDIYYLEDISLRLLQFENREFAKDFSKIVKFVSRTMQVNQKGNVV</sequence>
<gene>
    <name evidence="2" type="ORF">ACFQ3N_19840</name>
</gene>
<organism evidence="2 3">
    <name type="scientific">Virgibacillus byunsanensis</name>
    <dbReference type="NCBI Taxonomy" id="570945"/>
    <lineage>
        <taxon>Bacteria</taxon>
        <taxon>Bacillati</taxon>
        <taxon>Bacillota</taxon>
        <taxon>Bacilli</taxon>
        <taxon>Bacillales</taxon>
        <taxon>Bacillaceae</taxon>
        <taxon>Virgibacillus</taxon>
    </lineage>
</organism>
<comment type="caution">
    <text evidence="2">The sequence shown here is derived from an EMBL/GenBank/DDBJ whole genome shotgun (WGS) entry which is preliminary data.</text>
</comment>
<evidence type="ECO:0000313" key="3">
    <source>
        <dbReference type="Proteomes" id="UP001597040"/>
    </source>
</evidence>
<proteinExistence type="predicted"/>
<dbReference type="SUPFAM" id="SSF56112">
    <property type="entry name" value="Protein kinase-like (PK-like)"/>
    <property type="match status" value="1"/>
</dbReference>
<dbReference type="Proteomes" id="UP001597040">
    <property type="component" value="Unassembled WGS sequence"/>
</dbReference>
<dbReference type="InterPro" id="IPR011009">
    <property type="entry name" value="Kinase-like_dom_sf"/>
</dbReference>
<dbReference type="RefSeq" id="WP_390364869.1">
    <property type="nucleotide sequence ID" value="NZ_JBHTKJ010000074.1"/>
</dbReference>
<dbReference type="Pfam" id="PF01636">
    <property type="entry name" value="APH"/>
    <property type="match status" value="1"/>
</dbReference>
<dbReference type="EMBL" id="JBHTKJ010000074">
    <property type="protein sequence ID" value="MFD1040616.1"/>
    <property type="molecule type" value="Genomic_DNA"/>
</dbReference>
<dbReference type="InterPro" id="IPR002575">
    <property type="entry name" value="Aminoglycoside_PTrfase"/>
</dbReference>
<evidence type="ECO:0000259" key="1">
    <source>
        <dbReference type="Pfam" id="PF01636"/>
    </source>
</evidence>
<reference evidence="3" key="1">
    <citation type="journal article" date="2019" name="Int. J. Syst. Evol. Microbiol.">
        <title>The Global Catalogue of Microorganisms (GCM) 10K type strain sequencing project: providing services to taxonomists for standard genome sequencing and annotation.</title>
        <authorList>
            <consortium name="The Broad Institute Genomics Platform"/>
            <consortium name="The Broad Institute Genome Sequencing Center for Infectious Disease"/>
            <person name="Wu L."/>
            <person name="Ma J."/>
        </authorList>
    </citation>
    <scope>NUCLEOTIDE SEQUENCE [LARGE SCALE GENOMIC DNA]</scope>
    <source>
        <strain evidence="3">CCUG 56754</strain>
    </source>
</reference>
<evidence type="ECO:0000313" key="2">
    <source>
        <dbReference type="EMBL" id="MFD1040616.1"/>
    </source>
</evidence>
<protein>
    <submittedName>
        <fullName evidence="2">Phosphotransferase</fullName>
    </submittedName>
</protein>
<accession>A0ABW3LT46</accession>
<feature type="domain" description="Aminoglycoside phosphotransferase" evidence="1">
    <location>
        <begin position="188"/>
        <end position="264"/>
    </location>
</feature>
<dbReference type="Gene3D" id="3.90.1200.10">
    <property type="match status" value="1"/>
</dbReference>
<name>A0ABW3LT46_9BACI</name>
<keyword evidence="3" id="KW-1185">Reference proteome</keyword>